<evidence type="ECO:0000313" key="2">
    <source>
        <dbReference type="EMBL" id="RWA08079.1"/>
    </source>
</evidence>
<accession>A0A439D0U7</accession>
<dbReference type="AlphaFoldDB" id="A0A439D0U7"/>
<dbReference type="Proteomes" id="UP000286045">
    <property type="component" value="Unassembled WGS sequence"/>
</dbReference>
<name>A0A439D0U7_9PEZI</name>
<feature type="compositionally biased region" description="Basic and acidic residues" evidence="1">
    <location>
        <begin position="424"/>
        <end position="438"/>
    </location>
</feature>
<feature type="region of interest" description="Disordered" evidence="1">
    <location>
        <begin position="385"/>
        <end position="448"/>
    </location>
</feature>
<evidence type="ECO:0000256" key="1">
    <source>
        <dbReference type="SAM" id="MobiDB-lite"/>
    </source>
</evidence>
<keyword evidence="3" id="KW-1185">Reference proteome</keyword>
<comment type="caution">
    <text evidence="2">The sequence shown here is derived from an EMBL/GenBank/DDBJ whole genome shotgun (WGS) entry which is preliminary data.</text>
</comment>
<sequence>MPPPANSEGPWDAWYRDVGYVPPLDEYTIRLLEQTISNPDTGRINPTDPDKFQEGLWERNVALRPSTDPYVQTINSLTHNDARVRRAQEEEIHNLAWRLDLERSQSAPDELVFQRTIMMSMINRHALMNSGRKGIQPVFDFAVEMPWTCPPMPTRVSSDAQSRGKFLTQPQPDLAIAFRRDILFPKLWHLVPPGLRDIICYEGQGESKTTRAFHFLAIESKPSYKATNDQVALSRCLNNASQSLHNLYEFFKEAGEEHVEVFFSKVRFFSAVPTTQGIRIRVHRACRAVDPRREGSQSPAAGPPDYSVPKPPIFADYPLQFEYSDCFEAHGAEFSHKHIVGIFDRIIIGYGMKVLLECLKKAAAVVAAKCQRYFMKHDERLPRARGFYSHGQMPPPAEPTARLANPPPPANPVAVETPSTTLKRPRDESSQNDSERASRIKRTSLGARVLRTASGSSRATGYCFQRPRID</sequence>
<reference evidence="2 3" key="1">
    <citation type="submission" date="2018-12" db="EMBL/GenBank/DDBJ databases">
        <title>Draft genome sequence of Xylaria grammica IHI A82.</title>
        <authorList>
            <person name="Buettner E."/>
            <person name="Kellner H."/>
        </authorList>
    </citation>
    <scope>NUCLEOTIDE SEQUENCE [LARGE SCALE GENOMIC DNA]</scope>
    <source>
        <strain evidence="2 3">IHI A82</strain>
    </source>
</reference>
<organism evidence="2 3">
    <name type="scientific">Xylaria grammica</name>
    <dbReference type="NCBI Taxonomy" id="363999"/>
    <lineage>
        <taxon>Eukaryota</taxon>
        <taxon>Fungi</taxon>
        <taxon>Dikarya</taxon>
        <taxon>Ascomycota</taxon>
        <taxon>Pezizomycotina</taxon>
        <taxon>Sordariomycetes</taxon>
        <taxon>Xylariomycetidae</taxon>
        <taxon>Xylariales</taxon>
        <taxon>Xylariaceae</taxon>
        <taxon>Xylaria</taxon>
    </lineage>
</organism>
<protein>
    <submittedName>
        <fullName evidence="2">Uncharacterized protein</fullName>
    </submittedName>
</protein>
<proteinExistence type="predicted"/>
<gene>
    <name evidence="2" type="ORF">EKO27_g7030</name>
</gene>
<evidence type="ECO:0000313" key="3">
    <source>
        <dbReference type="Proteomes" id="UP000286045"/>
    </source>
</evidence>
<dbReference type="EMBL" id="RYZI01000220">
    <property type="protein sequence ID" value="RWA08079.1"/>
    <property type="molecule type" value="Genomic_DNA"/>
</dbReference>